<comment type="caution">
    <text evidence="9">The sequence shown here is derived from an EMBL/GenBank/DDBJ whole genome shotgun (WGS) entry which is preliminary data.</text>
</comment>
<evidence type="ECO:0000259" key="8">
    <source>
        <dbReference type="PROSITE" id="PS51184"/>
    </source>
</evidence>
<dbReference type="Pfam" id="PF00782">
    <property type="entry name" value="DSPc"/>
    <property type="match status" value="1"/>
</dbReference>
<evidence type="ECO:0000256" key="1">
    <source>
        <dbReference type="ARBA" id="ARBA00008601"/>
    </source>
</evidence>
<keyword evidence="3" id="KW-0378">Hydrolase</keyword>
<dbReference type="Pfam" id="PF00856">
    <property type="entry name" value="SET"/>
    <property type="match status" value="1"/>
</dbReference>
<dbReference type="InterPro" id="IPR020422">
    <property type="entry name" value="TYR_PHOSPHATASE_DUAL_dom"/>
</dbReference>
<dbReference type="SUPFAM" id="SSF51197">
    <property type="entry name" value="Clavaminate synthase-like"/>
    <property type="match status" value="1"/>
</dbReference>
<dbReference type="PROSITE" id="PS50054">
    <property type="entry name" value="TYR_PHOSPHATASE_DUAL"/>
    <property type="match status" value="1"/>
</dbReference>
<evidence type="ECO:0000313" key="9">
    <source>
        <dbReference type="EMBL" id="CAI3980796.1"/>
    </source>
</evidence>
<dbReference type="SUPFAM" id="SSF82199">
    <property type="entry name" value="SET domain"/>
    <property type="match status" value="1"/>
</dbReference>
<dbReference type="GO" id="GO:0005737">
    <property type="term" value="C:cytoplasm"/>
    <property type="evidence" value="ECO:0007669"/>
    <property type="project" value="TreeGrafter"/>
</dbReference>
<sequence>MGGVCARRAQWAPIQEPGLEEAFRRDFPKEWAAVSTTDGQRIQARALQSQLRLQGLSEACAAHPHGELHFYMVYLRGDDGGLEVLPSKIPDAGSGLFATRTFAAGELVCVYRGKAVPLAQVLRGNVTDKDYLMGGFGLYSVDAADYPEVLARYINDHADPSKHNVKFLKLKRERRALAVALRQINCGEEIYAFYGEGYWRARHLNASCGSGLGPENRNQLLSLWILVSCEPQDLSAAELEALLSELLGKYKDATFQRSLREAYDSCALKKIGLQAALGPLVLSVQKPVLEKYGLPANAQGVDLMKHAVQRRICEGSDKLEDLANKARQALGIEQLPKRHATAEEQLQRGADDTAAKFSGDGQLQLLQQCAQMLQQATSKGSIPSSSAEFLQELLTGETVPVVPAVPSILCLFRMAQLGIHADLLRGLDVPSEVQVLHELPSAEAFFTRYVLTGTPVVIRGAFPPERFQPAATLPDFTFLRRKCSHRRVLVKSLGFQDGAGRLQFMTDPELKLPFSAYLDAVEACERGESPMPYYLGKVPLRAELPELAEEVNAAKTSPQQEYSSCFGDLLPEGVFTYFGCGRNTTSVHYDAHENLMVCLCGRKRVWLYPPGDARFVYPISKDRGASMDFSRSSILPFRSFQELGSEDQARYPLLQRAAGPLEVCVEKGDLFYLPSGWWHCVEGSEDRNIILNWWFAMHPEKKQQAFQGAKGEKALSQRECPVTALWLSRSAMTAEKKVALTCRCIPTGVCKIDEAFFICGVDALTDEKHLRRLGIKCILNAAQDRLYSGIGVKPGETKLEDLPKKFDVKIIGADDCEECNLSVHFQEIADFIEAGRGKGGVAVHCAAGVSRASTSCIAYLMMKEHWTLEAAFRKVHAVRNIIHPNCGFWRQLRDLEASLIASGIALRSLPEDWQPPKQQLRPDEEEGKFSATEAETAEILASLDHEVTTVESFVTHYLTAKIVPEGVKAIDLMKAVLKLDTPGVSIRDCECEDEARHGGDDISKDRSAGSAIEPVSEDLGALCDSLGSSVPQHSSDWGRDAHHGAEEGTSDPLFGCTCEQMLRLDPLDPFGPCA</sequence>
<dbReference type="EMBL" id="CAMXCT030000587">
    <property type="protein sequence ID" value="CAL4768108.1"/>
    <property type="molecule type" value="Genomic_DNA"/>
</dbReference>
<keyword evidence="11" id="KW-1185">Reference proteome</keyword>
<dbReference type="AlphaFoldDB" id="A0A9P1FLZ8"/>
<dbReference type="InterPro" id="IPR014710">
    <property type="entry name" value="RmlC-like_jellyroll"/>
</dbReference>
<dbReference type="GO" id="GO:0008330">
    <property type="term" value="F:protein tyrosine/threonine phosphatase activity"/>
    <property type="evidence" value="ECO:0007669"/>
    <property type="project" value="TreeGrafter"/>
</dbReference>
<evidence type="ECO:0000313" key="11">
    <source>
        <dbReference type="Proteomes" id="UP001152797"/>
    </source>
</evidence>
<dbReference type="SMART" id="SM00558">
    <property type="entry name" value="JmjC"/>
    <property type="match status" value="1"/>
</dbReference>
<evidence type="ECO:0000313" key="10">
    <source>
        <dbReference type="EMBL" id="CAL1134171.1"/>
    </source>
</evidence>
<evidence type="ECO:0000256" key="4">
    <source>
        <dbReference type="ARBA" id="ARBA00022912"/>
    </source>
</evidence>
<evidence type="ECO:0000256" key="2">
    <source>
        <dbReference type="ARBA" id="ARBA00013064"/>
    </source>
</evidence>
<dbReference type="PROSITE" id="PS51184">
    <property type="entry name" value="JMJC"/>
    <property type="match status" value="1"/>
</dbReference>
<dbReference type="Pfam" id="PF13621">
    <property type="entry name" value="Cupin_8"/>
    <property type="match status" value="1"/>
</dbReference>
<feature type="domain" description="Tyrosine specific protein phosphatases" evidence="6">
    <location>
        <begin position="826"/>
        <end position="879"/>
    </location>
</feature>
<dbReference type="CDD" id="cd14498">
    <property type="entry name" value="DSP"/>
    <property type="match status" value="1"/>
</dbReference>
<proteinExistence type="inferred from homology"/>
<accession>A0A9P1FLZ8</accession>
<name>A0A9P1FLZ8_9DINO</name>
<feature type="domain" description="Tyrosine-protein phosphatase" evidence="5">
    <location>
        <begin position="748"/>
        <end position="901"/>
    </location>
</feature>
<organism evidence="9">
    <name type="scientific">Cladocopium goreaui</name>
    <dbReference type="NCBI Taxonomy" id="2562237"/>
    <lineage>
        <taxon>Eukaryota</taxon>
        <taxon>Sar</taxon>
        <taxon>Alveolata</taxon>
        <taxon>Dinophyceae</taxon>
        <taxon>Suessiales</taxon>
        <taxon>Symbiodiniaceae</taxon>
        <taxon>Cladocopium</taxon>
    </lineage>
</organism>
<dbReference type="Gene3D" id="3.90.190.10">
    <property type="entry name" value="Protein tyrosine phosphatase superfamily"/>
    <property type="match status" value="1"/>
</dbReference>
<dbReference type="Gene3D" id="2.170.270.10">
    <property type="entry name" value="SET domain"/>
    <property type="match status" value="1"/>
</dbReference>
<dbReference type="PANTHER" id="PTHR10159">
    <property type="entry name" value="DUAL SPECIFICITY PROTEIN PHOSPHATASE"/>
    <property type="match status" value="1"/>
</dbReference>
<gene>
    <name evidence="9" type="ORF">C1SCF055_LOCUS8652</name>
</gene>
<dbReference type="OrthoDB" id="415358at2759"/>
<dbReference type="Gene3D" id="2.60.120.10">
    <property type="entry name" value="Jelly Rolls"/>
    <property type="match status" value="1"/>
</dbReference>
<dbReference type="PROSITE" id="PS50280">
    <property type="entry name" value="SET"/>
    <property type="match status" value="1"/>
</dbReference>
<feature type="domain" description="JmjC" evidence="8">
    <location>
        <begin position="546"/>
        <end position="710"/>
    </location>
</feature>
<dbReference type="Proteomes" id="UP001152797">
    <property type="component" value="Unassembled WGS sequence"/>
</dbReference>
<feature type="domain" description="SET" evidence="7">
    <location>
        <begin position="80"/>
        <end position="195"/>
    </location>
</feature>
<protein>
    <recommendedName>
        <fullName evidence="2">protein-tyrosine-phosphatase</fullName>
        <ecNumber evidence="2">3.1.3.48</ecNumber>
    </recommendedName>
</protein>
<dbReference type="PANTHER" id="PTHR10159:SF519">
    <property type="entry name" value="DUAL SPECIFICITY PROTEIN PHOSPHATASE MPK3"/>
    <property type="match status" value="1"/>
</dbReference>
<dbReference type="EMBL" id="CAMXCT010000587">
    <property type="protein sequence ID" value="CAI3980796.1"/>
    <property type="molecule type" value="Genomic_DNA"/>
</dbReference>
<dbReference type="InterPro" id="IPR029021">
    <property type="entry name" value="Prot-tyrosine_phosphatase-like"/>
</dbReference>
<evidence type="ECO:0000259" key="5">
    <source>
        <dbReference type="PROSITE" id="PS50054"/>
    </source>
</evidence>
<evidence type="ECO:0000259" key="6">
    <source>
        <dbReference type="PROSITE" id="PS50056"/>
    </source>
</evidence>
<dbReference type="PROSITE" id="PS50056">
    <property type="entry name" value="TYR_PHOSPHATASE_2"/>
    <property type="match status" value="1"/>
</dbReference>
<dbReference type="InterPro" id="IPR041667">
    <property type="entry name" value="Cupin_8"/>
</dbReference>
<dbReference type="InterPro" id="IPR001214">
    <property type="entry name" value="SET_dom"/>
</dbReference>
<dbReference type="GO" id="GO:0017017">
    <property type="term" value="F:MAP kinase tyrosine/serine/threonine phosphatase activity"/>
    <property type="evidence" value="ECO:0007669"/>
    <property type="project" value="TreeGrafter"/>
</dbReference>
<dbReference type="SMART" id="SM00195">
    <property type="entry name" value="DSPc"/>
    <property type="match status" value="1"/>
</dbReference>
<reference evidence="10" key="2">
    <citation type="submission" date="2024-04" db="EMBL/GenBank/DDBJ databases">
        <authorList>
            <person name="Chen Y."/>
            <person name="Shah S."/>
            <person name="Dougan E. K."/>
            <person name="Thang M."/>
            <person name="Chan C."/>
        </authorList>
    </citation>
    <scope>NUCLEOTIDE SEQUENCE [LARGE SCALE GENOMIC DNA]</scope>
</reference>
<keyword evidence="4" id="KW-0904">Protein phosphatase</keyword>
<evidence type="ECO:0000256" key="3">
    <source>
        <dbReference type="ARBA" id="ARBA00022801"/>
    </source>
</evidence>
<dbReference type="GO" id="GO:0043409">
    <property type="term" value="P:negative regulation of MAPK cascade"/>
    <property type="evidence" value="ECO:0007669"/>
    <property type="project" value="TreeGrafter"/>
</dbReference>
<reference evidence="9" key="1">
    <citation type="submission" date="2022-10" db="EMBL/GenBank/DDBJ databases">
        <authorList>
            <person name="Chen Y."/>
            <person name="Dougan E. K."/>
            <person name="Chan C."/>
            <person name="Rhodes N."/>
            <person name="Thang M."/>
        </authorList>
    </citation>
    <scope>NUCLEOTIDE SEQUENCE</scope>
</reference>
<evidence type="ECO:0000259" key="7">
    <source>
        <dbReference type="PROSITE" id="PS50280"/>
    </source>
</evidence>
<dbReference type="InterPro" id="IPR046341">
    <property type="entry name" value="SET_dom_sf"/>
</dbReference>
<dbReference type="EC" id="3.1.3.48" evidence="2"/>
<comment type="similarity">
    <text evidence="1">Belongs to the protein-tyrosine phosphatase family. Non-receptor class dual specificity subfamily.</text>
</comment>
<dbReference type="EMBL" id="CAMXCT020000587">
    <property type="protein sequence ID" value="CAL1134171.1"/>
    <property type="molecule type" value="Genomic_DNA"/>
</dbReference>
<dbReference type="GO" id="GO:0033550">
    <property type="term" value="F:MAP kinase tyrosine phosphatase activity"/>
    <property type="evidence" value="ECO:0007669"/>
    <property type="project" value="TreeGrafter"/>
</dbReference>
<dbReference type="InterPro" id="IPR000387">
    <property type="entry name" value="Tyr_Pase_dom"/>
</dbReference>
<dbReference type="InterPro" id="IPR000340">
    <property type="entry name" value="Dual-sp_phosphatase_cat-dom"/>
</dbReference>
<dbReference type="SUPFAM" id="SSF52799">
    <property type="entry name" value="(Phosphotyrosine protein) phosphatases II"/>
    <property type="match status" value="1"/>
</dbReference>
<dbReference type="InterPro" id="IPR003347">
    <property type="entry name" value="JmjC_dom"/>
</dbReference>